<dbReference type="PANTHER" id="PTHR36617">
    <property type="entry name" value="PROTEIN, PUTATIVE-RELATED"/>
    <property type="match status" value="1"/>
</dbReference>
<reference evidence="1 2" key="1">
    <citation type="journal article" date="2022" name="Nat. Genet.">
        <title>Improved pea reference genome and pan-genome highlight genomic features and evolutionary characteristics.</title>
        <authorList>
            <person name="Yang T."/>
            <person name="Liu R."/>
            <person name="Luo Y."/>
            <person name="Hu S."/>
            <person name="Wang D."/>
            <person name="Wang C."/>
            <person name="Pandey M.K."/>
            <person name="Ge S."/>
            <person name="Xu Q."/>
            <person name="Li N."/>
            <person name="Li G."/>
            <person name="Huang Y."/>
            <person name="Saxena R.K."/>
            <person name="Ji Y."/>
            <person name="Li M."/>
            <person name="Yan X."/>
            <person name="He Y."/>
            <person name="Liu Y."/>
            <person name="Wang X."/>
            <person name="Xiang C."/>
            <person name="Varshney R.K."/>
            <person name="Ding H."/>
            <person name="Gao S."/>
            <person name="Zong X."/>
        </authorList>
    </citation>
    <scope>NUCLEOTIDE SEQUENCE [LARGE SCALE GENOMIC DNA]</scope>
    <source>
        <strain evidence="1 2">cv. Zhongwan 6</strain>
    </source>
</reference>
<dbReference type="Gramene" id="Psat07G0223700-T1">
    <property type="protein sequence ID" value="KAI5385555.1"/>
    <property type="gene ID" value="KIW84_072237"/>
</dbReference>
<organism evidence="1 2">
    <name type="scientific">Pisum sativum</name>
    <name type="common">Garden pea</name>
    <name type="synonym">Lathyrus oleraceus</name>
    <dbReference type="NCBI Taxonomy" id="3888"/>
    <lineage>
        <taxon>Eukaryota</taxon>
        <taxon>Viridiplantae</taxon>
        <taxon>Streptophyta</taxon>
        <taxon>Embryophyta</taxon>
        <taxon>Tracheophyta</taxon>
        <taxon>Spermatophyta</taxon>
        <taxon>Magnoliopsida</taxon>
        <taxon>eudicotyledons</taxon>
        <taxon>Gunneridae</taxon>
        <taxon>Pentapetalae</taxon>
        <taxon>rosids</taxon>
        <taxon>fabids</taxon>
        <taxon>Fabales</taxon>
        <taxon>Fabaceae</taxon>
        <taxon>Papilionoideae</taxon>
        <taxon>50 kb inversion clade</taxon>
        <taxon>NPAAA clade</taxon>
        <taxon>Hologalegina</taxon>
        <taxon>IRL clade</taxon>
        <taxon>Fabeae</taxon>
        <taxon>Lathyrus</taxon>
    </lineage>
</organism>
<dbReference type="AlphaFoldDB" id="A0A9D4VMX3"/>
<evidence type="ECO:0000313" key="2">
    <source>
        <dbReference type="Proteomes" id="UP001058974"/>
    </source>
</evidence>
<dbReference type="PANTHER" id="PTHR36617:SF16">
    <property type="entry name" value="OS04G0516500 PROTEIN"/>
    <property type="match status" value="1"/>
</dbReference>
<name>A0A9D4VMX3_PEA</name>
<evidence type="ECO:0000313" key="1">
    <source>
        <dbReference type="EMBL" id="KAI5385555.1"/>
    </source>
</evidence>
<dbReference type="EMBL" id="JAMSHJ010000007">
    <property type="protein sequence ID" value="KAI5385555.1"/>
    <property type="molecule type" value="Genomic_DNA"/>
</dbReference>
<gene>
    <name evidence="1" type="ORF">KIW84_072237</name>
</gene>
<keyword evidence="2" id="KW-1185">Reference proteome</keyword>
<sequence length="135" mass="15725">MEFRPRWKYRMEARVFSSSLSMLVNSSAFEDFKVSKGLKQEDHMSPVLFVLAIGGICAYEESRGGNIGYGSNISFWKNKWIGNKSFMEAFPLLFHQSELQDTSVADMGEWDNNVWIWNIIRGIDDEPEDDDWIRE</sequence>
<accession>A0A9D4VMX3</accession>
<protein>
    <submittedName>
        <fullName evidence="1">Uncharacterized protein</fullName>
    </submittedName>
</protein>
<proteinExistence type="predicted"/>
<comment type="caution">
    <text evidence="1">The sequence shown here is derived from an EMBL/GenBank/DDBJ whole genome shotgun (WGS) entry which is preliminary data.</text>
</comment>
<dbReference type="Proteomes" id="UP001058974">
    <property type="component" value="Chromosome 7"/>
</dbReference>